<dbReference type="PRINTS" id="PR01415">
    <property type="entry name" value="ANKYRIN"/>
</dbReference>
<sequence length="145" mass="15335">MNRRIAKKLSNKLVLAVHCADIESTRRLLRAGADADRPDAEGTTPLYAASVRGDAEIAEILIAAGADPNRESGNGEEGLPLCAAACWGHDDAVRVLLAAGADVNLREDGGFGRTAIQWTTQAGFEQPSTRQILRDAGAFVPLTLL</sequence>
<dbReference type="Gene3D" id="1.25.40.20">
    <property type="entry name" value="Ankyrin repeat-containing domain"/>
    <property type="match status" value="1"/>
</dbReference>
<dbReference type="Proteomes" id="UP001551482">
    <property type="component" value="Unassembled WGS sequence"/>
</dbReference>
<dbReference type="EMBL" id="JBEZFP010000137">
    <property type="protein sequence ID" value="MEU8138738.1"/>
    <property type="molecule type" value="Genomic_DNA"/>
</dbReference>
<organism evidence="4 5">
    <name type="scientific">Streptodolium elevatio</name>
    <dbReference type="NCBI Taxonomy" id="3157996"/>
    <lineage>
        <taxon>Bacteria</taxon>
        <taxon>Bacillati</taxon>
        <taxon>Actinomycetota</taxon>
        <taxon>Actinomycetes</taxon>
        <taxon>Kitasatosporales</taxon>
        <taxon>Streptomycetaceae</taxon>
        <taxon>Streptodolium</taxon>
    </lineage>
</organism>
<name>A0ABV3DSL3_9ACTN</name>
<dbReference type="PROSITE" id="PS50088">
    <property type="entry name" value="ANK_REPEAT"/>
    <property type="match status" value="2"/>
</dbReference>
<keyword evidence="5" id="KW-1185">Reference proteome</keyword>
<gene>
    <name evidence="4" type="ORF">AB0C36_35220</name>
</gene>
<protein>
    <submittedName>
        <fullName evidence="4">Ankyrin repeat domain-containing protein</fullName>
    </submittedName>
</protein>
<dbReference type="PANTHER" id="PTHR24171">
    <property type="entry name" value="ANKYRIN REPEAT DOMAIN-CONTAINING PROTEIN 39-RELATED"/>
    <property type="match status" value="1"/>
</dbReference>
<keyword evidence="1" id="KW-0677">Repeat</keyword>
<feature type="repeat" description="ANK" evidence="3">
    <location>
        <begin position="76"/>
        <end position="108"/>
    </location>
</feature>
<dbReference type="SUPFAM" id="SSF48403">
    <property type="entry name" value="Ankyrin repeat"/>
    <property type="match status" value="1"/>
</dbReference>
<proteinExistence type="predicted"/>
<evidence type="ECO:0000256" key="1">
    <source>
        <dbReference type="ARBA" id="ARBA00022737"/>
    </source>
</evidence>
<dbReference type="InterPro" id="IPR036770">
    <property type="entry name" value="Ankyrin_rpt-contain_sf"/>
</dbReference>
<dbReference type="RefSeq" id="WP_358362395.1">
    <property type="nucleotide sequence ID" value="NZ_JBEZFP010000137.1"/>
</dbReference>
<dbReference type="InterPro" id="IPR002110">
    <property type="entry name" value="Ankyrin_rpt"/>
</dbReference>
<reference evidence="4 5" key="1">
    <citation type="submission" date="2024-06" db="EMBL/GenBank/DDBJ databases">
        <title>The Natural Products Discovery Center: Release of the First 8490 Sequenced Strains for Exploring Actinobacteria Biosynthetic Diversity.</title>
        <authorList>
            <person name="Kalkreuter E."/>
            <person name="Kautsar S.A."/>
            <person name="Yang D."/>
            <person name="Bader C.D."/>
            <person name="Teijaro C.N."/>
            <person name="Fluegel L."/>
            <person name="Davis C.M."/>
            <person name="Simpson J.R."/>
            <person name="Lauterbach L."/>
            <person name="Steele A.D."/>
            <person name="Gui C."/>
            <person name="Meng S."/>
            <person name="Li G."/>
            <person name="Viehrig K."/>
            <person name="Ye F."/>
            <person name="Su P."/>
            <person name="Kiefer A.F."/>
            <person name="Nichols A."/>
            <person name="Cepeda A.J."/>
            <person name="Yan W."/>
            <person name="Fan B."/>
            <person name="Jiang Y."/>
            <person name="Adhikari A."/>
            <person name="Zheng C.-J."/>
            <person name="Schuster L."/>
            <person name="Cowan T.M."/>
            <person name="Smanski M.J."/>
            <person name="Chevrette M.G."/>
            <person name="De Carvalho L.P.S."/>
            <person name="Shen B."/>
        </authorList>
    </citation>
    <scope>NUCLEOTIDE SEQUENCE [LARGE SCALE GENOMIC DNA]</scope>
    <source>
        <strain evidence="4 5">NPDC048946</strain>
    </source>
</reference>
<accession>A0ABV3DSL3</accession>
<dbReference type="PROSITE" id="PS50297">
    <property type="entry name" value="ANK_REP_REGION"/>
    <property type="match status" value="2"/>
</dbReference>
<evidence type="ECO:0000313" key="4">
    <source>
        <dbReference type="EMBL" id="MEU8138738.1"/>
    </source>
</evidence>
<dbReference type="Pfam" id="PF12796">
    <property type="entry name" value="Ank_2"/>
    <property type="match status" value="1"/>
</dbReference>
<keyword evidence="2 3" id="KW-0040">ANK repeat</keyword>
<evidence type="ECO:0000256" key="2">
    <source>
        <dbReference type="ARBA" id="ARBA00023043"/>
    </source>
</evidence>
<evidence type="ECO:0000256" key="3">
    <source>
        <dbReference type="PROSITE-ProRule" id="PRU00023"/>
    </source>
</evidence>
<feature type="repeat" description="ANK" evidence="3">
    <location>
        <begin position="41"/>
        <end position="73"/>
    </location>
</feature>
<evidence type="ECO:0000313" key="5">
    <source>
        <dbReference type="Proteomes" id="UP001551482"/>
    </source>
</evidence>
<comment type="caution">
    <text evidence="4">The sequence shown here is derived from an EMBL/GenBank/DDBJ whole genome shotgun (WGS) entry which is preliminary data.</text>
</comment>
<dbReference type="SMART" id="SM00248">
    <property type="entry name" value="ANK"/>
    <property type="match status" value="3"/>
</dbReference>